<organism evidence="1 2">
    <name type="scientific">Chaetomium tenue</name>
    <dbReference type="NCBI Taxonomy" id="1854479"/>
    <lineage>
        <taxon>Eukaryota</taxon>
        <taxon>Fungi</taxon>
        <taxon>Dikarya</taxon>
        <taxon>Ascomycota</taxon>
        <taxon>Pezizomycotina</taxon>
        <taxon>Sordariomycetes</taxon>
        <taxon>Sordariomycetidae</taxon>
        <taxon>Sordariales</taxon>
        <taxon>Chaetomiaceae</taxon>
        <taxon>Chaetomium</taxon>
    </lineage>
</organism>
<sequence length="156" mass="17411">MTEQTHERATLLGLPTELRLQILEEAIAVRLAAPKSPSDIQNRRTRRYPYGPFLPVRGNINVYAMDTNDAKSAQPSLLATNRQIRKETQYIVGRVSGDPYRLDIMLLGVSGLMPTWVSRPCLVKRSGLFPSSRAAGGPGFSMLLFEALPWKRTEQG</sequence>
<keyword evidence="2" id="KW-1185">Reference proteome</keyword>
<dbReference type="EMBL" id="JAGIZQ010000005">
    <property type="protein sequence ID" value="KAH6628315.1"/>
    <property type="molecule type" value="Genomic_DNA"/>
</dbReference>
<dbReference type="Proteomes" id="UP000724584">
    <property type="component" value="Unassembled WGS sequence"/>
</dbReference>
<protein>
    <submittedName>
        <fullName evidence="1">Uncharacterized protein</fullName>
    </submittedName>
</protein>
<accession>A0ACB7P536</accession>
<name>A0ACB7P536_9PEZI</name>
<gene>
    <name evidence="1" type="ORF">F5144DRAFT_549639</name>
</gene>
<reference evidence="1 2" key="1">
    <citation type="journal article" date="2021" name="Nat. Commun.">
        <title>Genetic determinants of endophytism in the Arabidopsis root mycobiome.</title>
        <authorList>
            <person name="Mesny F."/>
            <person name="Miyauchi S."/>
            <person name="Thiergart T."/>
            <person name="Pickel B."/>
            <person name="Atanasova L."/>
            <person name="Karlsson M."/>
            <person name="Huettel B."/>
            <person name="Barry K.W."/>
            <person name="Haridas S."/>
            <person name="Chen C."/>
            <person name="Bauer D."/>
            <person name="Andreopoulos W."/>
            <person name="Pangilinan J."/>
            <person name="LaButti K."/>
            <person name="Riley R."/>
            <person name="Lipzen A."/>
            <person name="Clum A."/>
            <person name="Drula E."/>
            <person name="Henrissat B."/>
            <person name="Kohler A."/>
            <person name="Grigoriev I.V."/>
            <person name="Martin F.M."/>
            <person name="Hacquard S."/>
        </authorList>
    </citation>
    <scope>NUCLEOTIDE SEQUENCE [LARGE SCALE GENOMIC DNA]</scope>
    <source>
        <strain evidence="1 2">MPI-SDFR-AT-0079</strain>
    </source>
</reference>
<proteinExistence type="predicted"/>
<evidence type="ECO:0000313" key="1">
    <source>
        <dbReference type="EMBL" id="KAH6628315.1"/>
    </source>
</evidence>
<comment type="caution">
    <text evidence="1">The sequence shown here is derived from an EMBL/GenBank/DDBJ whole genome shotgun (WGS) entry which is preliminary data.</text>
</comment>
<evidence type="ECO:0000313" key="2">
    <source>
        <dbReference type="Proteomes" id="UP000724584"/>
    </source>
</evidence>